<gene>
    <name evidence="1" type="ORF">Clacol_004363</name>
</gene>
<protein>
    <recommendedName>
        <fullName evidence="3">F-box domain-containing protein</fullName>
    </recommendedName>
</protein>
<name>A0AAV5A9A4_9AGAM</name>
<evidence type="ECO:0000313" key="2">
    <source>
        <dbReference type="Proteomes" id="UP001050691"/>
    </source>
</evidence>
<keyword evidence="2" id="KW-1185">Reference proteome</keyword>
<evidence type="ECO:0008006" key="3">
    <source>
        <dbReference type="Google" id="ProtNLM"/>
    </source>
</evidence>
<dbReference type="Proteomes" id="UP001050691">
    <property type="component" value="Unassembled WGS sequence"/>
</dbReference>
<evidence type="ECO:0000313" key="1">
    <source>
        <dbReference type="EMBL" id="GJJ10137.1"/>
    </source>
</evidence>
<organism evidence="1 2">
    <name type="scientific">Clathrus columnatus</name>
    <dbReference type="NCBI Taxonomy" id="1419009"/>
    <lineage>
        <taxon>Eukaryota</taxon>
        <taxon>Fungi</taxon>
        <taxon>Dikarya</taxon>
        <taxon>Basidiomycota</taxon>
        <taxon>Agaricomycotina</taxon>
        <taxon>Agaricomycetes</taxon>
        <taxon>Phallomycetidae</taxon>
        <taxon>Phallales</taxon>
        <taxon>Clathraceae</taxon>
        <taxon>Clathrus</taxon>
    </lineage>
</organism>
<sequence length="643" mass="71786">MSSVSLQTLPPDLLESIFVLLVRSTSYPGRTALDISHVCTLWREIALGCSRLWGIIDTRNKKISSLFVSRTRRSTPLDILAANPNATSPPSLFTKQVGKRPRWKENTFSSCESVLACLHNIRFLTLYLSYEELKSFSAAFTSGLPRQLISLTIIAPPTWTTDENSMEQTRVAALVPPILINPPNSNNNNNDISCGVHLKSLTLTDISLPWSDVCTSLQSLTYLAITSPVLKPSLKQIHSILRNAPLLERLILDDIFDDMDFHLDTMDSLRTQLSPISLPLLTTLSYNAISIRSYCLYLVLSGCIMAPLLDDISFQMPDRAHLYRNICVHSTDESSEHDCRCRMFNPSNLIPHSQSIWEEKDTRDAFLKRMGHSMDHFFITRDPYHPIRGGNGDGGYKYHIHGVTKYVVKVEYPSLIPFIRSPSSPDPRYTLKNQQGIMFSGYAYTSCTSEPEPCREGPSNGMPALISDLSMLVTSLINVRHLELATGGVEVLLMTTPFKDSITNAFAAVRHVTLWGSICSTAHPESNIFWHGSDINPDLISAITGDSWLNQQRRPLSLITVLTLLSKRLIRHSVSNTSEPTLDTLTLRHFKIDFTPELTEAIENLLGSRYSVVHVDLKGTCKGMSCSGTESVVGKKLELINCT</sequence>
<dbReference type="AlphaFoldDB" id="A0AAV5A9A4"/>
<reference evidence="1" key="1">
    <citation type="submission" date="2021-10" db="EMBL/GenBank/DDBJ databases">
        <title>De novo Genome Assembly of Clathrus columnatus (Basidiomycota, Fungi) Using Illumina and Nanopore Sequence Data.</title>
        <authorList>
            <person name="Ogiso-Tanaka E."/>
            <person name="Itagaki H."/>
            <person name="Hosoya T."/>
            <person name="Hosaka K."/>
        </authorList>
    </citation>
    <scope>NUCLEOTIDE SEQUENCE</scope>
    <source>
        <strain evidence="1">MO-923</strain>
    </source>
</reference>
<accession>A0AAV5A9A4</accession>
<proteinExistence type="predicted"/>
<dbReference type="EMBL" id="BPWL01000005">
    <property type="protein sequence ID" value="GJJ10137.1"/>
    <property type="molecule type" value="Genomic_DNA"/>
</dbReference>
<comment type="caution">
    <text evidence="1">The sequence shown here is derived from an EMBL/GenBank/DDBJ whole genome shotgun (WGS) entry which is preliminary data.</text>
</comment>
<dbReference type="Gene3D" id="1.20.1280.50">
    <property type="match status" value="1"/>
</dbReference>